<sequence length="153" mass="17530">MIKDNLKNAESHHKLGEGFKKGFEFLKNTDMKNLENGKYQIEGDDIFVSVQDYTTKPQEQGKFEAHKKYADIQFIIKGAEKLGFGDVKNFKPVTFYDEKNDIIFLEGDGDFVNAKEGDFVIFMPEDAHMPCIAQNEPSYVKKAVVKVLLKNIR</sequence>
<reference evidence="1" key="1">
    <citation type="submission" date="2020-10" db="EMBL/GenBank/DDBJ databases">
        <authorList>
            <person name="Gilroy R."/>
        </authorList>
    </citation>
    <scope>NUCLEOTIDE SEQUENCE</scope>
    <source>
        <strain evidence="1">CHK154-7741</strain>
    </source>
</reference>
<accession>A0A9D1SRR8</accession>
<name>A0A9D1SRR8_9CLOT</name>
<protein>
    <submittedName>
        <fullName evidence="1">YhcH/YjgK/YiaL family protein</fullName>
    </submittedName>
</protein>
<dbReference type="NCBIfam" id="TIGR00022">
    <property type="entry name" value="YhcH/YjgK/YiaL family protein"/>
    <property type="match status" value="1"/>
</dbReference>
<organism evidence="1 2">
    <name type="scientific">Candidatus Limenecus avicola</name>
    <dbReference type="NCBI Taxonomy" id="2840847"/>
    <lineage>
        <taxon>Bacteria</taxon>
        <taxon>Bacillati</taxon>
        <taxon>Bacillota</taxon>
        <taxon>Clostridia</taxon>
        <taxon>Eubacteriales</taxon>
        <taxon>Clostridiaceae</taxon>
        <taxon>Clostridiaceae incertae sedis</taxon>
        <taxon>Candidatus Limenecus</taxon>
    </lineage>
</organism>
<dbReference type="PANTHER" id="PTHR34986">
    <property type="entry name" value="EVOLVED BETA-GALACTOSIDASE SUBUNIT BETA"/>
    <property type="match status" value="1"/>
</dbReference>
<dbReference type="AlphaFoldDB" id="A0A9D1SRR8"/>
<proteinExistence type="predicted"/>
<dbReference type="Gene3D" id="2.60.120.370">
    <property type="entry name" value="YhcH/YjgK/YiaL"/>
    <property type="match status" value="1"/>
</dbReference>
<dbReference type="Pfam" id="PF04074">
    <property type="entry name" value="DUF386"/>
    <property type="match status" value="1"/>
</dbReference>
<evidence type="ECO:0000313" key="2">
    <source>
        <dbReference type="Proteomes" id="UP000886748"/>
    </source>
</evidence>
<dbReference type="Proteomes" id="UP000886748">
    <property type="component" value="Unassembled WGS sequence"/>
</dbReference>
<gene>
    <name evidence="1" type="ORF">IAD26_07600</name>
</gene>
<dbReference type="InterPro" id="IPR037012">
    <property type="entry name" value="NanQ/TabA/YiaL_sf"/>
</dbReference>
<reference evidence="1" key="2">
    <citation type="journal article" date="2021" name="PeerJ">
        <title>Extensive microbial diversity within the chicken gut microbiome revealed by metagenomics and culture.</title>
        <authorList>
            <person name="Gilroy R."/>
            <person name="Ravi A."/>
            <person name="Getino M."/>
            <person name="Pursley I."/>
            <person name="Horton D.L."/>
            <person name="Alikhan N.F."/>
            <person name="Baker D."/>
            <person name="Gharbi K."/>
            <person name="Hall N."/>
            <person name="Watson M."/>
            <person name="Adriaenssens E.M."/>
            <person name="Foster-Nyarko E."/>
            <person name="Jarju S."/>
            <person name="Secka A."/>
            <person name="Antonio M."/>
            <person name="Oren A."/>
            <person name="Chaudhuri R.R."/>
            <person name="La Ragione R."/>
            <person name="Hildebrand F."/>
            <person name="Pallen M.J."/>
        </authorList>
    </citation>
    <scope>NUCLEOTIDE SEQUENCE</scope>
    <source>
        <strain evidence="1">CHK154-7741</strain>
    </source>
</reference>
<dbReference type="PANTHER" id="PTHR34986:SF1">
    <property type="entry name" value="PROTEIN YIAL"/>
    <property type="match status" value="1"/>
</dbReference>
<dbReference type="SUPFAM" id="SSF51197">
    <property type="entry name" value="Clavaminate synthase-like"/>
    <property type="match status" value="1"/>
</dbReference>
<comment type="caution">
    <text evidence="1">The sequence shown here is derived from an EMBL/GenBank/DDBJ whole genome shotgun (WGS) entry which is preliminary data.</text>
</comment>
<evidence type="ECO:0000313" key="1">
    <source>
        <dbReference type="EMBL" id="HIU92980.1"/>
    </source>
</evidence>
<dbReference type="EMBL" id="DVOD01000055">
    <property type="protein sequence ID" value="HIU92980.1"/>
    <property type="molecule type" value="Genomic_DNA"/>
</dbReference>
<dbReference type="InterPro" id="IPR004375">
    <property type="entry name" value="NanQ/TabA/YiaL"/>
</dbReference>
<dbReference type="GO" id="GO:0005829">
    <property type="term" value="C:cytosol"/>
    <property type="evidence" value="ECO:0007669"/>
    <property type="project" value="TreeGrafter"/>
</dbReference>